<feature type="binding site" evidence="10">
    <location>
        <position position="280"/>
    </location>
    <ligand>
        <name>[4Fe-4S] cluster</name>
        <dbReference type="ChEBI" id="CHEBI:49883"/>
    </ligand>
</feature>
<comment type="domain">
    <text evidence="10">The C-terminal domain binds 2 Fe-S clusters but is otherwise mostly in an intrinsically disordered conformation.</text>
</comment>
<evidence type="ECO:0000256" key="8">
    <source>
        <dbReference type="ARBA" id="ARBA00023014"/>
    </source>
</evidence>
<organism evidence="13 14">
    <name type="scientific">Nasonia vitripennis</name>
    <name type="common">Parasitic wasp</name>
    <dbReference type="NCBI Taxonomy" id="7425"/>
    <lineage>
        <taxon>Eukaryota</taxon>
        <taxon>Metazoa</taxon>
        <taxon>Ecdysozoa</taxon>
        <taxon>Arthropoda</taxon>
        <taxon>Hexapoda</taxon>
        <taxon>Insecta</taxon>
        <taxon>Pterygota</taxon>
        <taxon>Neoptera</taxon>
        <taxon>Endopterygota</taxon>
        <taxon>Hymenoptera</taxon>
        <taxon>Apocrita</taxon>
        <taxon>Proctotrupomorpha</taxon>
        <taxon>Chalcidoidea</taxon>
        <taxon>Pteromalidae</taxon>
        <taxon>Pteromalinae</taxon>
        <taxon>Nasonia</taxon>
    </lineage>
</organism>
<dbReference type="GO" id="GO:0009055">
    <property type="term" value="F:electron transfer activity"/>
    <property type="evidence" value="ECO:0007669"/>
    <property type="project" value="UniProtKB-UniRule"/>
</dbReference>
<feature type="short sequence motif" description="Cx2C motif 1" evidence="10">
    <location>
        <begin position="277"/>
        <end position="280"/>
    </location>
</feature>
<comment type="domain">
    <text evidence="10">The twin Cx2C motifs are involved in the recognition by the mitochondrial MIA40-ERV1 disulfide relay system. The formation of 2 disulfide bonds in the Cx2C motifs through dithiol/disulfide exchange reactions effectively traps the protein in the mitochondrial intermembrane space.</text>
</comment>
<accession>A0A7M7G549</accession>
<dbReference type="SUPFAM" id="SSF53335">
    <property type="entry name" value="S-adenosyl-L-methionine-dependent methyltransferases"/>
    <property type="match status" value="1"/>
</dbReference>
<dbReference type="AlphaFoldDB" id="A0A7M7G549"/>
<comment type="subunit">
    <text evidence="10">Monomer.</text>
</comment>
<reference evidence="13" key="1">
    <citation type="submission" date="2021-01" db="UniProtKB">
        <authorList>
            <consortium name="EnsemblMetazoa"/>
        </authorList>
    </citation>
    <scope>IDENTIFICATION</scope>
</reference>
<dbReference type="Pfam" id="PF20922">
    <property type="entry name" value="Anamorsin_N"/>
    <property type="match status" value="1"/>
</dbReference>
<feature type="binding site" evidence="10">
    <location>
        <position position="257"/>
    </location>
    <ligand>
        <name>[2Fe-2S] cluster</name>
        <dbReference type="ChEBI" id="CHEBI:190135"/>
    </ligand>
</feature>
<feature type="binding site" evidence="10">
    <location>
        <position position="243"/>
    </location>
    <ligand>
        <name>[2Fe-2S] cluster</name>
        <dbReference type="ChEBI" id="CHEBI:190135"/>
    </ligand>
</feature>
<dbReference type="GO" id="GO:0005758">
    <property type="term" value="C:mitochondrial intermembrane space"/>
    <property type="evidence" value="ECO:0007669"/>
    <property type="project" value="UniProtKB-SubCell"/>
</dbReference>
<evidence type="ECO:0000256" key="2">
    <source>
        <dbReference type="ARBA" id="ARBA00008169"/>
    </source>
</evidence>
<keyword evidence="5 10" id="KW-0001">2Fe-2S</keyword>
<comment type="subcellular location">
    <subcellularLocation>
        <location evidence="10">Cytoplasm</location>
    </subcellularLocation>
    <subcellularLocation>
        <location evidence="10">Mitochondrion intermembrane space</location>
    </subcellularLocation>
</comment>
<evidence type="ECO:0000256" key="7">
    <source>
        <dbReference type="ARBA" id="ARBA00023004"/>
    </source>
</evidence>
<keyword evidence="9 10" id="KW-0496">Mitochondrion</keyword>
<dbReference type="InterPro" id="IPR046408">
    <property type="entry name" value="CIAPIN1"/>
</dbReference>
<dbReference type="InterPro" id="IPR049011">
    <property type="entry name" value="Anamorsin_N_metazoan"/>
</dbReference>
<sequence length="316" mass="34936">MTSYDRLNSLQKFQPLSVFGFSRCVQLRQKRFYFFSNYLTNSLTTNNMANFVKEGNKVVVLLAPNENDIAAKNFVDEINKVTGSAGETLLVNSTNLQNQKYDSSSVDVVLSGFTTPFNHSDDLLKELLRVLKPKGVFVAHEPLDETNETDFSSQKAKVKLTGFLLQDKEPKATTSVNGKNVCEIVAEKPYYEIGSSIKLSFSQPKPKVWKLEDDGEEEDLINEDDLLDESDIVKPQATSLKVCSTTGKRKACKDCSCGLAEELRGEALAKEQPKSSCGSCYLGDAFRCASCPYLGMPAFKPGEKIVLPDTQLTADS</sequence>
<keyword evidence="7 10" id="KW-0408">Iron</keyword>
<keyword evidence="14" id="KW-1185">Reference proteome</keyword>
<dbReference type="OrthoDB" id="311633at2759"/>
<comment type="function">
    <text evidence="10">Component of the cytosolic iron-sulfur (Fe-S) protein assembly (CIA) machinery. Required for the maturation of extramitochondrial Fe-S proteins. Part of an electron transfer chain functioning in an early step of cytosolic Fe-S biogenesis, facilitating the de novo assembly of a [4Fe-4S] cluster on the cytosolic Fe-S scaffold complex. Electrons are transferred from NADPH via a FAD- and FMN-containing diflavin oxidoreductase. Together with the diflavin oxidoreductase, also required for the assembly of the diferric tyrosyl radical cofactor of ribonucleotide reductase (RNR), probably by providing electrons for reduction during radical cofactor maturation in the catalytic small subunit.</text>
</comment>
<dbReference type="Pfam" id="PF05093">
    <property type="entry name" value="CIAPIN1"/>
    <property type="match status" value="1"/>
</dbReference>
<evidence type="ECO:0000259" key="12">
    <source>
        <dbReference type="Pfam" id="PF20922"/>
    </source>
</evidence>
<feature type="binding site" evidence="10">
    <location>
        <position position="255"/>
    </location>
    <ligand>
        <name>[2Fe-2S] cluster</name>
        <dbReference type="ChEBI" id="CHEBI:190135"/>
    </ligand>
</feature>
<evidence type="ECO:0000259" key="11">
    <source>
        <dbReference type="Pfam" id="PF05093"/>
    </source>
</evidence>
<comment type="similarity">
    <text evidence="2 10">Belongs to the anamorsin family.</text>
</comment>
<dbReference type="PANTHER" id="PTHR13273">
    <property type="entry name" value="ANAMORSIN"/>
    <property type="match status" value="1"/>
</dbReference>
<keyword evidence="4 10" id="KW-0963">Cytoplasm</keyword>
<feature type="region of interest" description="Fe-S binding site B" evidence="10">
    <location>
        <begin position="277"/>
        <end position="291"/>
    </location>
</feature>
<evidence type="ECO:0000256" key="4">
    <source>
        <dbReference type="ARBA" id="ARBA00022490"/>
    </source>
</evidence>
<evidence type="ECO:0000256" key="10">
    <source>
        <dbReference type="HAMAP-Rule" id="MF_03115"/>
    </source>
</evidence>
<evidence type="ECO:0000256" key="5">
    <source>
        <dbReference type="ARBA" id="ARBA00022714"/>
    </source>
</evidence>
<comment type="domain">
    <text evidence="10">The N-terminal domain has structural similarity with S-adenosyl-L-methionine-dependent methyltransferases, but does not bind S-adenosyl-L-methionine. It is required for correct assembly of the 2 Fe-S clusters.</text>
</comment>
<dbReference type="GeneID" id="100121070"/>
<dbReference type="InParanoid" id="A0A7M7G549"/>
<dbReference type="InterPro" id="IPR029063">
    <property type="entry name" value="SAM-dependent_MTases_sf"/>
</dbReference>
<feature type="domain" description="Anamorsin C-terminal" evidence="11">
    <location>
        <begin position="271"/>
        <end position="306"/>
    </location>
</feature>
<dbReference type="GO" id="GO:0051539">
    <property type="term" value="F:4 iron, 4 sulfur cluster binding"/>
    <property type="evidence" value="ECO:0007669"/>
    <property type="project" value="UniProtKB-KW"/>
</dbReference>
<dbReference type="GO" id="GO:0051537">
    <property type="term" value="F:2 iron, 2 sulfur cluster binding"/>
    <property type="evidence" value="ECO:0007669"/>
    <property type="project" value="UniProtKB-UniRule"/>
</dbReference>
<dbReference type="FunCoup" id="A0A7M7G549">
    <property type="interactions" value="2061"/>
</dbReference>
<evidence type="ECO:0000313" key="14">
    <source>
        <dbReference type="Proteomes" id="UP000002358"/>
    </source>
</evidence>
<keyword evidence="8 10" id="KW-0411">Iron-sulfur</keyword>
<dbReference type="HAMAP" id="MF_03115">
    <property type="entry name" value="Anamorsin"/>
    <property type="match status" value="1"/>
</dbReference>
<evidence type="ECO:0000256" key="9">
    <source>
        <dbReference type="ARBA" id="ARBA00023128"/>
    </source>
</evidence>
<protein>
    <recommendedName>
        <fullName evidence="10">Anamorsin homolog</fullName>
    </recommendedName>
    <alternativeName>
        <fullName evidence="10">Fe-S cluster assembly protein DRE2 homolog</fullName>
    </alternativeName>
</protein>
<evidence type="ECO:0000313" key="13">
    <source>
        <dbReference type="EnsemblMetazoa" id="XP_001604116"/>
    </source>
</evidence>
<feature type="binding site" evidence="10">
    <location>
        <position position="291"/>
    </location>
    <ligand>
        <name>[4Fe-4S] cluster</name>
        <dbReference type="ChEBI" id="CHEBI:49883"/>
    </ligand>
</feature>
<proteinExistence type="inferred from homology"/>
<dbReference type="GO" id="GO:0016226">
    <property type="term" value="P:iron-sulfur cluster assembly"/>
    <property type="evidence" value="ECO:0007669"/>
    <property type="project" value="UniProtKB-UniRule"/>
</dbReference>
<dbReference type="Proteomes" id="UP000002358">
    <property type="component" value="Chromosome 2"/>
</dbReference>
<dbReference type="CTD" id="57019"/>
<dbReference type="RefSeq" id="XP_001604116.2">
    <property type="nucleotide sequence ID" value="XM_001604066.6"/>
</dbReference>
<comment type="caution">
    <text evidence="10">Lacks conserved residue(s) required for the propagation of feature annotation.</text>
</comment>
<dbReference type="CDD" id="cd02440">
    <property type="entry name" value="AdoMet_MTases"/>
    <property type="match status" value="1"/>
</dbReference>
<dbReference type="Gene3D" id="3.40.50.150">
    <property type="entry name" value="Vaccinia Virus protein VP39"/>
    <property type="match status" value="1"/>
</dbReference>
<evidence type="ECO:0000256" key="3">
    <source>
        <dbReference type="ARBA" id="ARBA00022485"/>
    </source>
</evidence>
<dbReference type="InterPro" id="IPR007785">
    <property type="entry name" value="Anamorsin"/>
</dbReference>
<dbReference type="EnsemblMetazoa" id="XM_001604066">
    <property type="protein sequence ID" value="XP_001604116"/>
    <property type="gene ID" value="LOC100121070"/>
</dbReference>
<dbReference type="KEGG" id="nvi:100121070"/>
<feature type="domain" description="Anamorsin N-terminal" evidence="12">
    <location>
        <begin position="55"/>
        <end position="196"/>
    </location>
</feature>
<feature type="binding site" evidence="10">
    <location>
        <position position="252"/>
    </location>
    <ligand>
        <name>[2Fe-2S] cluster</name>
        <dbReference type="ChEBI" id="CHEBI:190135"/>
    </ligand>
</feature>
<feature type="binding site" evidence="10">
    <location>
        <position position="288"/>
    </location>
    <ligand>
        <name>[4Fe-4S] cluster</name>
        <dbReference type="ChEBI" id="CHEBI:49883"/>
    </ligand>
</feature>
<evidence type="ECO:0000256" key="1">
    <source>
        <dbReference type="ARBA" id="ARBA00001966"/>
    </source>
</evidence>
<name>A0A7M7G549_NASVI</name>
<keyword evidence="3 10" id="KW-0004">4Fe-4S</keyword>
<comment type="cofactor">
    <cofactor evidence="1 10">
        <name>[4Fe-4S] cluster</name>
        <dbReference type="ChEBI" id="CHEBI:49883"/>
    </cofactor>
</comment>
<evidence type="ECO:0000256" key="6">
    <source>
        <dbReference type="ARBA" id="ARBA00022723"/>
    </source>
</evidence>
<dbReference type="GO" id="GO:0046872">
    <property type="term" value="F:metal ion binding"/>
    <property type="evidence" value="ECO:0007669"/>
    <property type="project" value="UniProtKB-KW"/>
</dbReference>
<feature type="short sequence motif" description="Cx2C motif 2" evidence="10">
    <location>
        <begin position="288"/>
        <end position="291"/>
    </location>
</feature>
<comment type="cofactor">
    <cofactor evidence="10">
        <name>[2Fe-2S] cluster</name>
        <dbReference type="ChEBI" id="CHEBI:190135"/>
    </cofactor>
</comment>
<dbReference type="PANTHER" id="PTHR13273:SF14">
    <property type="entry name" value="ANAMORSIN"/>
    <property type="match status" value="1"/>
</dbReference>
<feature type="binding site" evidence="10">
    <location>
        <position position="277"/>
    </location>
    <ligand>
        <name>[4Fe-4S] cluster</name>
        <dbReference type="ChEBI" id="CHEBI:49883"/>
    </ligand>
</feature>
<keyword evidence="6 10" id="KW-0479">Metal-binding</keyword>